<proteinExistence type="predicted"/>
<name>A0A099I2U2_CLOIN</name>
<evidence type="ECO:0000256" key="3">
    <source>
        <dbReference type="ARBA" id="ARBA00022723"/>
    </source>
</evidence>
<keyword evidence="3" id="KW-0479">Metal-binding</keyword>
<dbReference type="InterPro" id="IPR024934">
    <property type="entry name" value="Rubredoxin-like_dom"/>
</dbReference>
<dbReference type="InterPro" id="IPR002563">
    <property type="entry name" value="Flavin_Rdtase-like_dom"/>
</dbReference>
<keyword evidence="6" id="KW-0408">Iron</keyword>
<evidence type="ECO:0000256" key="1">
    <source>
        <dbReference type="ARBA" id="ARBA00001965"/>
    </source>
</evidence>
<dbReference type="CDD" id="cd00730">
    <property type="entry name" value="rubredoxin"/>
    <property type="match status" value="1"/>
</dbReference>
<evidence type="ECO:0000256" key="4">
    <source>
        <dbReference type="ARBA" id="ARBA00022982"/>
    </source>
</evidence>
<dbReference type="InterPro" id="IPR050268">
    <property type="entry name" value="NADH-dep_flavin_reductase"/>
</dbReference>
<dbReference type="InterPro" id="IPR024935">
    <property type="entry name" value="Rubredoxin_dom"/>
</dbReference>
<dbReference type="SUPFAM" id="SSF57802">
    <property type="entry name" value="Rubredoxin-like"/>
    <property type="match status" value="1"/>
</dbReference>
<dbReference type="Proteomes" id="UP000030008">
    <property type="component" value="Unassembled WGS sequence"/>
</dbReference>
<dbReference type="PANTHER" id="PTHR30466">
    <property type="entry name" value="FLAVIN REDUCTASE"/>
    <property type="match status" value="1"/>
</dbReference>
<protein>
    <submittedName>
        <fullName evidence="8">Flavin reductase</fullName>
    </submittedName>
</protein>
<dbReference type="InterPro" id="IPR012349">
    <property type="entry name" value="Split_barrel_FMN-bd"/>
</dbReference>
<dbReference type="SMART" id="SM00903">
    <property type="entry name" value="Flavin_Reduct"/>
    <property type="match status" value="1"/>
</dbReference>
<dbReference type="Gene3D" id="2.30.110.10">
    <property type="entry name" value="Electron Transport, Fmn-binding Protein, Chain A"/>
    <property type="match status" value="1"/>
</dbReference>
<dbReference type="GO" id="GO:0010181">
    <property type="term" value="F:FMN binding"/>
    <property type="evidence" value="ECO:0007669"/>
    <property type="project" value="InterPro"/>
</dbReference>
<dbReference type="PROSITE" id="PS50903">
    <property type="entry name" value="RUBREDOXIN_LIKE"/>
    <property type="match status" value="1"/>
</dbReference>
<dbReference type="EMBL" id="JQIF01000089">
    <property type="protein sequence ID" value="KGJ52005.1"/>
    <property type="molecule type" value="Genomic_DNA"/>
</dbReference>
<evidence type="ECO:0000313" key="9">
    <source>
        <dbReference type="Proteomes" id="UP000030008"/>
    </source>
</evidence>
<gene>
    <name evidence="8" type="ORF">CIAN88_17060</name>
</gene>
<keyword evidence="5" id="KW-0560">Oxidoreductase</keyword>
<feature type="domain" description="Rubredoxin-like" evidence="7">
    <location>
        <begin position="171"/>
        <end position="207"/>
    </location>
</feature>
<evidence type="ECO:0000256" key="5">
    <source>
        <dbReference type="ARBA" id="ARBA00023002"/>
    </source>
</evidence>
<dbReference type="Pfam" id="PF21349">
    <property type="entry name" value="RUBY_RBDX"/>
    <property type="match status" value="1"/>
</dbReference>
<dbReference type="AlphaFoldDB" id="A0A099I2U2"/>
<keyword evidence="4" id="KW-0249">Electron transport</keyword>
<comment type="cofactor">
    <cofactor evidence="1">
        <name>Fe(3+)</name>
        <dbReference type="ChEBI" id="CHEBI:29034"/>
    </cofactor>
</comment>
<organism evidence="8 9">
    <name type="scientific">Clostridium innocuum</name>
    <dbReference type="NCBI Taxonomy" id="1522"/>
    <lineage>
        <taxon>Bacteria</taxon>
        <taxon>Bacillati</taxon>
        <taxon>Bacillota</taxon>
        <taxon>Clostridia</taxon>
        <taxon>Eubacteriales</taxon>
        <taxon>Clostridiaceae</taxon>
        <taxon>Clostridium</taxon>
    </lineage>
</organism>
<evidence type="ECO:0000313" key="8">
    <source>
        <dbReference type="EMBL" id="KGJ52005.1"/>
    </source>
</evidence>
<dbReference type="Gene3D" id="2.20.28.10">
    <property type="match status" value="1"/>
</dbReference>
<dbReference type="GO" id="GO:0005506">
    <property type="term" value="F:iron ion binding"/>
    <property type="evidence" value="ECO:0007669"/>
    <property type="project" value="InterPro"/>
</dbReference>
<evidence type="ECO:0000256" key="2">
    <source>
        <dbReference type="ARBA" id="ARBA00022448"/>
    </source>
</evidence>
<dbReference type="SUPFAM" id="SSF50475">
    <property type="entry name" value="FMN-binding split barrel"/>
    <property type="match status" value="1"/>
</dbReference>
<dbReference type="InterPro" id="IPR048574">
    <property type="entry name" value="RUBY_RBDX"/>
</dbReference>
<reference evidence="8 9" key="1">
    <citation type="submission" date="2014-08" db="EMBL/GenBank/DDBJ databases">
        <title>Clostridium innocuum, an unnegligible vancomycin-resistant pathogen causing extra-intestinal infections.</title>
        <authorList>
            <person name="Feng Y."/>
            <person name="Chiu C.-H."/>
        </authorList>
    </citation>
    <scope>NUCLEOTIDE SEQUENCE [LARGE SCALE GENOMIC DNA]</scope>
    <source>
        <strain evidence="8 9">AN88</strain>
    </source>
</reference>
<keyword evidence="2" id="KW-0813">Transport</keyword>
<dbReference type="Pfam" id="PF01613">
    <property type="entry name" value="Flavin_Reduct"/>
    <property type="match status" value="1"/>
</dbReference>
<accession>A0A099I2U2</accession>
<dbReference type="RefSeq" id="WP_044906921.1">
    <property type="nucleotide sequence ID" value="NZ_JQIF01000089.1"/>
</dbReference>
<dbReference type="GO" id="GO:0042602">
    <property type="term" value="F:riboflavin reductase (NADPH) activity"/>
    <property type="evidence" value="ECO:0007669"/>
    <property type="project" value="TreeGrafter"/>
</dbReference>
<evidence type="ECO:0000256" key="6">
    <source>
        <dbReference type="ARBA" id="ARBA00023004"/>
    </source>
</evidence>
<sequence>MDQTAFFKLSYGLYIISTTSEGKDAGCVANTLHQVTSSPAQLAVTLNKDNYTEHLIEKSGRFSAVVLTQNCSMDIIKNFGFCSSRDNDKFAQCAYRRDTHGVPYPSEHMAARYSLKVVKTLDLGTHVMFVGEVEEAEVLSEEEVMTYAYYHQVKNGATPKNAPSYQEKSEKSGWRCTICGYIYEGDPLPQDYVCPLCGAPAALFEKL</sequence>
<evidence type="ECO:0000259" key="7">
    <source>
        <dbReference type="PROSITE" id="PS50903"/>
    </source>
</evidence>
<comment type="caution">
    <text evidence="8">The sequence shown here is derived from an EMBL/GenBank/DDBJ whole genome shotgun (WGS) entry which is preliminary data.</text>
</comment>
<dbReference type="PANTHER" id="PTHR30466:SF1">
    <property type="entry name" value="FMN REDUCTASE (NADH) RUTF"/>
    <property type="match status" value="1"/>
</dbReference>